<organism evidence="1">
    <name type="scientific">mine drainage metagenome</name>
    <dbReference type="NCBI Taxonomy" id="410659"/>
    <lineage>
        <taxon>unclassified sequences</taxon>
        <taxon>metagenomes</taxon>
        <taxon>ecological metagenomes</taxon>
    </lineage>
</organism>
<dbReference type="EMBL" id="MLJW01001736">
    <property type="protein sequence ID" value="OIQ76929.1"/>
    <property type="molecule type" value="Genomic_DNA"/>
</dbReference>
<proteinExistence type="predicted"/>
<name>A0A1J5PZM8_9ZZZZ</name>
<comment type="caution">
    <text evidence="1">The sequence shown here is derived from an EMBL/GenBank/DDBJ whole genome shotgun (WGS) entry which is preliminary data.</text>
</comment>
<protein>
    <submittedName>
        <fullName evidence="1">Uncharacterized protein</fullName>
    </submittedName>
</protein>
<dbReference type="AlphaFoldDB" id="A0A1J5PZM8"/>
<evidence type="ECO:0000313" key="1">
    <source>
        <dbReference type="EMBL" id="OIQ76929.1"/>
    </source>
</evidence>
<sequence length="71" mass="7146">MPTPMSMPQLNVGATLTCEPLAVGAGYIGGTAAAIGAAVVTKKPAVVQSAYVTGKALTQRATKDICSHLMD</sequence>
<accession>A0A1J5PZM8</accession>
<gene>
    <name evidence="1" type="ORF">GALL_413800</name>
</gene>
<reference evidence="1" key="1">
    <citation type="submission" date="2016-10" db="EMBL/GenBank/DDBJ databases">
        <title>Sequence of Gallionella enrichment culture.</title>
        <authorList>
            <person name="Poehlein A."/>
            <person name="Muehling M."/>
            <person name="Daniel R."/>
        </authorList>
    </citation>
    <scope>NUCLEOTIDE SEQUENCE</scope>
</reference>